<sequence>MSGSLAAIVAVLGLVIGAGVGYFVRKNTYEKTLIKAHQTAEDFLAQAKKEAKTLEKEALTLKKEAEIEAKDASHKYRTQVENELKDRRVEVQKQEDRLLQRESSLDRKDVALEKREATITTKEDKLSRDNDNVQKLQAKALALVEERDAELQRVAGLETSEARDLILSETKQNLSHERGMLIKESEDEANAEAEKRAKNIVVQAIQRSAADMVSETTVSVVNLPSDDMKGRIIGREGRNIRTIETLTGIDLIIDDTPEAVVLSGFDPIRREIAKLALEKLIQDGRIHPARIEEMVEKARKEMDEKIRETGEQAVFDLGIHGIHPDLIKIIGRMNYRTSYGQNVLTHSIEVAKLSGILAAELGEDVTLAKRAGLLHDIGKAVDHEVEGSHVELGIEITSKYHEKPVVINTIASHHGDEEPQSVIAVLVASADAISAARPGARSESLENYVQRLKQLETIANGFDGVEKSFAIQAGREIRVMVQPEAVGDLEAAIVARDVKNQIEHDLDYPGHIKVTVIRETRNVAIAQ</sequence>
<dbReference type="Gene3D" id="3.30.1370.10">
    <property type="entry name" value="K Homology domain, type 1"/>
    <property type="match status" value="1"/>
</dbReference>
<feature type="domain" description="HD" evidence="14">
    <location>
        <begin position="343"/>
        <end position="436"/>
    </location>
</feature>
<keyword evidence="8" id="KW-0472">Membrane</keyword>
<keyword evidence="3 11" id="KW-0540">Nuclease</keyword>
<evidence type="ECO:0000313" key="16">
    <source>
        <dbReference type="Proteomes" id="UP000292886"/>
    </source>
</evidence>
<dbReference type="Pfam" id="PF12072">
    <property type="entry name" value="RNase_Y_N"/>
    <property type="match status" value="1"/>
</dbReference>
<dbReference type="InterPro" id="IPR036612">
    <property type="entry name" value="KH_dom_type_1_sf"/>
</dbReference>
<dbReference type="Gene3D" id="1.10.3210.10">
    <property type="entry name" value="Hypothetical protein af1432"/>
    <property type="match status" value="1"/>
</dbReference>
<comment type="subcellular location">
    <subcellularLocation>
        <location evidence="1">Cell membrane</location>
        <topology evidence="1">Single-pass membrane protein</topology>
    </subcellularLocation>
</comment>
<evidence type="ECO:0000256" key="13">
    <source>
        <dbReference type="SAM" id="Coils"/>
    </source>
</evidence>
<evidence type="ECO:0000256" key="10">
    <source>
        <dbReference type="ARBA" id="ARBA00073072"/>
    </source>
</evidence>
<dbReference type="GO" id="GO:0004521">
    <property type="term" value="F:RNA endonuclease activity"/>
    <property type="evidence" value="ECO:0007669"/>
    <property type="project" value="UniProtKB-UniRule"/>
</dbReference>
<evidence type="ECO:0000256" key="7">
    <source>
        <dbReference type="ARBA" id="ARBA00022989"/>
    </source>
</evidence>
<dbReference type="OrthoDB" id="9803205at2"/>
<dbReference type="InterPro" id="IPR006674">
    <property type="entry name" value="HD_domain"/>
</dbReference>
<dbReference type="Pfam" id="PF01966">
    <property type="entry name" value="HD"/>
    <property type="match status" value="1"/>
</dbReference>
<dbReference type="FunFam" id="1.10.3210.10:FF:000003">
    <property type="entry name" value="Ribonuclease Y"/>
    <property type="match status" value="1"/>
</dbReference>
<dbReference type="CDD" id="cd22431">
    <property type="entry name" value="KH-I_RNaseY"/>
    <property type="match status" value="1"/>
</dbReference>
<dbReference type="Pfam" id="PF00013">
    <property type="entry name" value="KH_1"/>
    <property type="match status" value="1"/>
</dbReference>
<reference evidence="16" key="1">
    <citation type="submission" date="2019-03" db="EMBL/GenBank/DDBJ databases">
        <title>Weissella sp. 26KH-42 Genome sequencing.</title>
        <authorList>
            <person name="Heo J."/>
            <person name="Kim S.-J."/>
            <person name="Kim J.-S."/>
            <person name="Hong S.-B."/>
            <person name="Kwon S.-W."/>
        </authorList>
    </citation>
    <scope>NUCLEOTIDE SEQUENCE [LARGE SCALE GENOMIC DNA]</scope>
    <source>
        <strain evidence="16">26KH-42</strain>
    </source>
</reference>
<dbReference type="GO" id="GO:0006402">
    <property type="term" value="P:mRNA catabolic process"/>
    <property type="evidence" value="ECO:0007669"/>
    <property type="project" value="UniProtKB-UniRule"/>
</dbReference>
<dbReference type="InterPro" id="IPR022711">
    <property type="entry name" value="RNase_Y_N"/>
</dbReference>
<dbReference type="Proteomes" id="UP000292886">
    <property type="component" value="Chromosome"/>
</dbReference>
<keyword evidence="7" id="KW-1133">Transmembrane helix</keyword>
<evidence type="ECO:0000256" key="1">
    <source>
        <dbReference type="ARBA" id="ARBA00004162"/>
    </source>
</evidence>
<keyword evidence="6 11" id="KW-0694">RNA-binding</keyword>
<feature type="coiled-coil region" evidence="13">
    <location>
        <begin position="37"/>
        <end position="139"/>
    </location>
</feature>
<comment type="similarity">
    <text evidence="9 11">Belongs to the RNase Y family.</text>
</comment>
<gene>
    <name evidence="11 15" type="primary">rny</name>
    <name evidence="15" type="ORF">EQG49_02690</name>
</gene>
<dbReference type="SUPFAM" id="SSF109604">
    <property type="entry name" value="HD-domain/PDEase-like"/>
    <property type="match status" value="1"/>
</dbReference>
<dbReference type="PANTHER" id="PTHR12826">
    <property type="entry name" value="RIBONUCLEASE Y"/>
    <property type="match status" value="1"/>
</dbReference>
<dbReference type="GO" id="GO:0005886">
    <property type="term" value="C:plasma membrane"/>
    <property type="evidence" value="ECO:0007669"/>
    <property type="project" value="UniProtKB-SubCell"/>
</dbReference>
<dbReference type="InterPro" id="IPR004087">
    <property type="entry name" value="KH_dom"/>
</dbReference>
<evidence type="ECO:0000256" key="11">
    <source>
        <dbReference type="HAMAP-Rule" id="MF_00335"/>
    </source>
</evidence>
<dbReference type="AlphaFoldDB" id="A0A4P6YS01"/>
<dbReference type="GO" id="GO:0016787">
    <property type="term" value="F:hydrolase activity"/>
    <property type="evidence" value="ECO:0007669"/>
    <property type="project" value="UniProtKB-KW"/>
</dbReference>
<dbReference type="PANTHER" id="PTHR12826:SF15">
    <property type="entry name" value="RIBONUCLEASE Y"/>
    <property type="match status" value="1"/>
</dbReference>
<evidence type="ECO:0000256" key="4">
    <source>
        <dbReference type="ARBA" id="ARBA00022759"/>
    </source>
</evidence>
<dbReference type="NCBIfam" id="TIGR03319">
    <property type="entry name" value="RNase_Y"/>
    <property type="match status" value="1"/>
</dbReference>
<dbReference type="CDD" id="cd00077">
    <property type="entry name" value="HDc"/>
    <property type="match status" value="1"/>
</dbReference>
<dbReference type="PROSITE" id="PS50084">
    <property type="entry name" value="KH_TYPE_1"/>
    <property type="match status" value="1"/>
</dbReference>
<evidence type="ECO:0000256" key="5">
    <source>
        <dbReference type="ARBA" id="ARBA00022801"/>
    </source>
</evidence>
<dbReference type="InterPro" id="IPR004088">
    <property type="entry name" value="KH_dom_type_1"/>
</dbReference>
<evidence type="ECO:0000256" key="6">
    <source>
        <dbReference type="ARBA" id="ARBA00022884"/>
    </source>
</evidence>
<organism evidence="15 16">
    <name type="scientific">Periweissella cryptocerci</name>
    <dbReference type="NCBI Taxonomy" id="2506420"/>
    <lineage>
        <taxon>Bacteria</taxon>
        <taxon>Bacillati</taxon>
        <taxon>Bacillota</taxon>
        <taxon>Bacilli</taxon>
        <taxon>Lactobacillales</taxon>
        <taxon>Lactobacillaceae</taxon>
        <taxon>Periweissella</taxon>
    </lineage>
</organism>
<proteinExistence type="inferred from homology"/>
<keyword evidence="4 11" id="KW-0255">Endonuclease</keyword>
<dbReference type="GO" id="GO:0003723">
    <property type="term" value="F:RNA binding"/>
    <property type="evidence" value="ECO:0007669"/>
    <property type="project" value="UniProtKB-UniRule"/>
</dbReference>
<comment type="function">
    <text evidence="11">Endoribonuclease that initiates mRNA decay.</text>
</comment>
<evidence type="ECO:0000256" key="2">
    <source>
        <dbReference type="ARBA" id="ARBA00022692"/>
    </source>
</evidence>
<dbReference type="SUPFAM" id="SSF54791">
    <property type="entry name" value="Eukaryotic type KH-domain (KH-domain type I)"/>
    <property type="match status" value="1"/>
</dbReference>
<evidence type="ECO:0000256" key="9">
    <source>
        <dbReference type="ARBA" id="ARBA00061537"/>
    </source>
</evidence>
<evidence type="ECO:0000256" key="3">
    <source>
        <dbReference type="ARBA" id="ARBA00022722"/>
    </source>
</evidence>
<protein>
    <recommendedName>
        <fullName evidence="10 11">Ribonuclease Y</fullName>
        <shortName evidence="11">RNase Y</shortName>
        <ecNumber evidence="11 12">3.1.-.-</ecNumber>
    </recommendedName>
</protein>
<keyword evidence="5 11" id="KW-0378">Hydrolase</keyword>
<keyword evidence="2" id="KW-0812">Transmembrane</keyword>
<dbReference type="SMART" id="SM00322">
    <property type="entry name" value="KH"/>
    <property type="match status" value="1"/>
</dbReference>
<accession>A0A4P6YS01</accession>
<dbReference type="EMBL" id="CP037940">
    <property type="protein sequence ID" value="QBO35449.1"/>
    <property type="molecule type" value="Genomic_DNA"/>
</dbReference>
<dbReference type="KEGG" id="wei:EQG49_02690"/>
<keyword evidence="13" id="KW-0175">Coiled coil</keyword>
<dbReference type="InterPro" id="IPR017705">
    <property type="entry name" value="Ribonuclease_Y"/>
</dbReference>
<dbReference type="EC" id="3.1.-.-" evidence="11 12"/>
<dbReference type="FunFam" id="3.30.1370.10:FF:000006">
    <property type="entry name" value="Ribonuclease Y"/>
    <property type="match status" value="1"/>
</dbReference>
<dbReference type="RefSeq" id="WP_133362529.1">
    <property type="nucleotide sequence ID" value="NZ_CP037940.1"/>
</dbReference>
<name>A0A4P6YS01_9LACO</name>
<dbReference type="NCBIfam" id="TIGR00277">
    <property type="entry name" value="HDIG"/>
    <property type="match status" value="1"/>
</dbReference>
<keyword evidence="16" id="KW-1185">Reference proteome</keyword>
<dbReference type="SMART" id="SM00471">
    <property type="entry name" value="HDc"/>
    <property type="match status" value="1"/>
</dbReference>
<dbReference type="HAMAP" id="MF_00335">
    <property type="entry name" value="RNase_Y"/>
    <property type="match status" value="1"/>
</dbReference>
<dbReference type="PROSITE" id="PS51831">
    <property type="entry name" value="HD"/>
    <property type="match status" value="1"/>
</dbReference>
<dbReference type="InterPro" id="IPR006675">
    <property type="entry name" value="HDIG_dom"/>
</dbReference>
<evidence type="ECO:0000259" key="14">
    <source>
        <dbReference type="PROSITE" id="PS51831"/>
    </source>
</evidence>
<evidence type="ECO:0000256" key="12">
    <source>
        <dbReference type="NCBIfam" id="TIGR03319"/>
    </source>
</evidence>
<dbReference type="InterPro" id="IPR003607">
    <property type="entry name" value="HD/PDEase_dom"/>
</dbReference>
<evidence type="ECO:0000313" key="15">
    <source>
        <dbReference type="EMBL" id="QBO35449.1"/>
    </source>
</evidence>
<evidence type="ECO:0000256" key="8">
    <source>
        <dbReference type="ARBA" id="ARBA00023136"/>
    </source>
</evidence>